<dbReference type="InterPro" id="IPR029068">
    <property type="entry name" value="Glyas_Bleomycin-R_OHBP_Dase"/>
</dbReference>
<organism evidence="2 3">
    <name type="scientific">Mycobacterium heckeshornense</name>
    <dbReference type="NCBI Taxonomy" id="110505"/>
    <lineage>
        <taxon>Bacteria</taxon>
        <taxon>Bacillati</taxon>
        <taxon>Actinomycetota</taxon>
        <taxon>Actinomycetes</taxon>
        <taxon>Mycobacteriales</taxon>
        <taxon>Mycobacteriaceae</taxon>
        <taxon>Mycobacterium</taxon>
    </lineage>
</organism>
<sequence>MSFLVSCTDQDEVDYYWSRLTDGGQESQCGWCKDRYGLSWQIVPERLFELLTDPEPARAVAATKAMRGMRKIVIADLEEAVGQV</sequence>
<protein>
    <recommendedName>
        <fullName evidence="1">PhnB-like domain-containing protein</fullName>
    </recommendedName>
</protein>
<dbReference type="EMBL" id="AP024237">
    <property type="protein sequence ID" value="BCO34760.1"/>
    <property type="molecule type" value="Genomic_DNA"/>
</dbReference>
<proteinExistence type="predicted"/>
<reference evidence="2 3" key="1">
    <citation type="submission" date="2020-12" db="EMBL/GenBank/DDBJ databases">
        <title>Complete genome sequence of Mycobacterium heckeshornense JCM 15655T, closely related to a pathogenic non-tuberculous mycobacterial species Mycobacterium xenopi.</title>
        <authorList>
            <person name="Yoshida M."/>
            <person name="Fukano H."/>
            <person name="Asakura T."/>
            <person name="Suzuki M."/>
            <person name="Hoshino Y."/>
        </authorList>
    </citation>
    <scope>NUCLEOTIDE SEQUENCE [LARGE SCALE GENOMIC DNA]</scope>
    <source>
        <strain evidence="2 3">JCM 15655</strain>
    </source>
</reference>
<evidence type="ECO:0000313" key="3">
    <source>
        <dbReference type="Proteomes" id="UP000595446"/>
    </source>
</evidence>
<dbReference type="Gene3D" id="3.10.180.10">
    <property type="entry name" value="2,3-Dihydroxybiphenyl 1,2-Dioxygenase, domain 1"/>
    <property type="match status" value="1"/>
</dbReference>
<feature type="domain" description="PhnB-like" evidence="1">
    <location>
        <begin position="1"/>
        <end position="43"/>
    </location>
</feature>
<dbReference type="Proteomes" id="UP000595446">
    <property type="component" value="Chromosome"/>
</dbReference>
<name>A0A7R7JGE5_9MYCO</name>
<dbReference type="PANTHER" id="PTHR33990:SF2">
    <property type="entry name" value="PHNB-LIKE DOMAIN-CONTAINING PROTEIN"/>
    <property type="match status" value="1"/>
</dbReference>
<keyword evidence="3" id="KW-1185">Reference proteome</keyword>
<dbReference type="Pfam" id="PF06983">
    <property type="entry name" value="3-dmu-9_3-mt"/>
    <property type="match status" value="1"/>
</dbReference>
<evidence type="ECO:0000313" key="2">
    <source>
        <dbReference type="EMBL" id="BCO34760.1"/>
    </source>
</evidence>
<evidence type="ECO:0000259" key="1">
    <source>
        <dbReference type="Pfam" id="PF06983"/>
    </source>
</evidence>
<gene>
    <name evidence="2" type="ORF">MHEC_11930</name>
</gene>
<dbReference type="SUPFAM" id="SSF54593">
    <property type="entry name" value="Glyoxalase/Bleomycin resistance protein/Dihydroxybiphenyl dioxygenase"/>
    <property type="match status" value="1"/>
</dbReference>
<accession>A0A7R7JGE5</accession>
<dbReference type="AlphaFoldDB" id="A0A7R7JGE5"/>
<dbReference type="PANTHER" id="PTHR33990">
    <property type="entry name" value="PROTEIN YJDN-RELATED"/>
    <property type="match status" value="1"/>
</dbReference>
<dbReference type="InterPro" id="IPR028973">
    <property type="entry name" value="PhnB-like"/>
</dbReference>